<gene>
    <name evidence="1" type="ORF">Rumeso_04336</name>
</gene>
<dbReference type="EMBL" id="AOSK01000121">
    <property type="protein sequence ID" value="EYD74137.1"/>
    <property type="molecule type" value="Genomic_DNA"/>
</dbReference>
<reference evidence="1 2" key="1">
    <citation type="submission" date="2013-02" db="EMBL/GenBank/DDBJ databases">
        <authorList>
            <person name="Fiebig A."/>
            <person name="Goeker M."/>
            <person name="Klenk H.-P.P."/>
        </authorList>
    </citation>
    <scope>NUCLEOTIDE SEQUENCE [LARGE SCALE GENOMIC DNA]</scope>
    <source>
        <strain evidence="1 2">DSM 19309</strain>
    </source>
</reference>
<evidence type="ECO:0000313" key="2">
    <source>
        <dbReference type="Proteomes" id="UP000019666"/>
    </source>
</evidence>
<sequence>MDSGADVLLRGDVDGDGQADFEIQVNDLAALGANDLLL</sequence>
<evidence type="ECO:0000313" key="1">
    <source>
        <dbReference type="EMBL" id="EYD74137.1"/>
    </source>
</evidence>
<proteinExistence type="predicted"/>
<protein>
    <submittedName>
        <fullName evidence="1">Uncharacterized protein</fullName>
    </submittedName>
</protein>
<comment type="caution">
    <text evidence="1">The sequence shown here is derived from an EMBL/GenBank/DDBJ whole genome shotgun (WGS) entry which is preliminary data.</text>
</comment>
<keyword evidence="2" id="KW-1185">Reference proteome</keyword>
<accession>A0A017HI27</accession>
<dbReference type="Proteomes" id="UP000019666">
    <property type="component" value="Unassembled WGS sequence"/>
</dbReference>
<dbReference type="HOGENOM" id="CLU_220060_0_0_5"/>
<name>A0A017HI27_9RHOB</name>
<organism evidence="1 2">
    <name type="scientific">Rubellimicrobium mesophilum DSM 19309</name>
    <dbReference type="NCBI Taxonomy" id="442562"/>
    <lineage>
        <taxon>Bacteria</taxon>
        <taxon>Pseudomonadati</taxon>
        <taxon>Pseudomonadota</taxon>
        <taxon>Alphaproteobacteria</taxon>
        <taxon>Rhodobacterales</taxon>
        <taxon>Roseobacteraceae</taxon>
        <taxon>Rubellimicrobium</taxon>
    </lineage>
</organism>
<dbReference type="AlphaFoldDB" id="A0A017HI27"/>